<dbReference type="Pfam" id="PF07722">
    <property type="entry name" value="Peptidase_C26"/>
    <property type="match status" value="1"/>
</dbReference>
<evidence type="ECO:0000313" key="6">
    <source>
        <dbReference type="EMBL" id="TCP04419.1"/>
    </source>
</evidence>
<dbReference type="InterPro" id="IPR029062">
    <property type="entry name" value="Class_I_gatase-like"/>
</dbReference>
<evidence type="ECO:0000256" key="3">
    <source>
        <dbReference type="ARBA" id="ARBA00055068"/>
    </source>
</evidence>
<dbReference type="GO" id="GO:0005829">
    <property type="term" value="C:cytosol"/>
    <property type="evidence" value="ECO:0007669"/>
    <property type="project" value="TreeGrafter"/>
</dbReference>
<protein>
    <recommendedName>
        <fullName evidence="5">gamma-glutamyl-gamma-aminobutyrate hydrolase</fullName>
        <ecNumber evidence="5">3.5.1.94</ecNumber>
    </recommendedName>
</protein>
<comment type="pathway">
    <text evidence="4">Amine and polyamine degradation; putrescine degradation; 4-aminobutanoate from putrescine: step 4/4.</text>
</comment>
<evidence type="ECO:0000256" key="1">
    <source>
        <dbReference type="ARBA" id="ARBA00011083"/>
    </source>
</evidence>
<dbReference type="Proteomes" id="UP000295106">
    <property type="component" value="Unassembled WGS sequence"/>
</dbReference>
<dbReference type="RefSeq" id="WP_132644928.1">
    <property type="nucleotide sequence ID" value="NZ_CP181386.1"/>
</dbReference>
<dbReference type="PROSITE" id="PS51273">
    <property type="entry name" value="GATASE_TYPE_1"/>
    <property type="match status" value="1"/>
</dbReference>
<comment type="function">
    <text evidence="3">Involved in the breakdown of putrescine via hydrolysis of the gamma-glutamyl linkage of gamma-glutamyl-gamma-aminobutyrate.</text>
</comment>
<sequence>MSQSPPVVLVTSCNRLSGEHPFHVAGRKYVDAVRLAGALPLIAPPFGADEIDALLDTCDGVLLTGSQSNVHPSHFNEAVLDPTLPLDPDRDAWTLPLIRRALERGVPLFGICRGFQEANVALGGTLYQAVHQAEGRHDHRAPDDQPAAVQYDLAHRVDVVAGGVLAAVTGREHFEVNSVHGQGVRELAPGLRAEAVAPDGLVEAFTQPAAPGFNLCVQWHPEWRAADNPVSVQLFNAFGVAVRAYRDRVRGPLPRVPAA</sequence>
<organism evidence="6 7">
    <name type="scientific">Rubrivivax gelatinosus</name>
    <name type="common">Rhodocyclus gelatinosus</name>
    <name type="synonym">Rhodopseudomonas gelatinosa</name>
    <dbReference type="NCBI Taxonomy" id="28068"/>
    <lineage>
        <taxon>Bacteria</taxon>
        <taxon>Pseudomonadati</taxon>
        <taxon>Pseudomonadota</taxon>
        <taxon>Betaproteobacteria</taxon>
        <taxon>Burkholderiales</taxon>
        <taxon>Sphaerotilaceae</taxon>
        <taxon>Rubrivivax</taxon>
    </lineage>
</organism>
<evidence type="ECO:0000313" key="7">
    <source>
        <dbReference type="Proteomes" id="UP000295106"/>
    </source>
</evidence>
<evidence type="ECO:0000256" key="5">
    <source>
        <dbReference type="ARBA" id="ARBA00066788"/>
    </source>
</evidence>
<dbReference type="EC" id="3.5.1.94" evidence="5"/>
<name>A0A4R2MAP5_RUBGE</name>
<evidence type="ECO:0000256" key="2">
    <source>
        <dbReference type="ARBA" id="ARBA00052718"/>
    </source>
</evidence>
<dbReference type="AlphaFoldDB" id="A0A4R2MAP5"/>
<dbReference type="FunFam" id="3.40.50.880:FF:000030">
    <property type="entry name" value="Gamma-glutamyl-gamma-aminobutyrate hydrolase PuuD"/>
    <property type="match status" value="1"/>
</dbReference>
<gene>
    <name evidence="6" type="ORF">EV684_102172</name>
</gene>
<comment type="catalytic activity">
    <reaction evidence="2">
        <text>4-(gamma-L-glutamylamino)butanoate + H2O = 4-aminobutanoate + L-glutamate</text>
        <dbReference type="Rhea" id="RHEA:19737"/>
        <dbReference type="ChEBI" id="CHEBI:15377"/>
        <dbReference type="ChEBI" id="CHEBI:29985"/>
        <dbReference type="ChEBI" id="CHEBI:58800"/>
        <dbReference type="ChEBI" id="CHEBI:59888"/>
        <dbReference type="EC" id="3.5.1.94"/>
    </reaction>
</comment>
<dbReference type="SUPFAM" id="SSF52317">
    <property type="entry name" value="Class I glutamine amidotransferase-like"/>
    <property type="match status" value="1"/>
</dbReference>
<dbReference type="PANTHER" id="PTHR43235">
    <property type="entry name" value="GLUTAMINE AMIDOTRANSFERASE PB2B2.05-RELATED"/>
    <property type="match status" value="1"/>
</dbReference>
<dbReference type="InterPro" id="IPR011697">
    <property type="entry name" value="Peptidase_C26"/>
</dbReference>
<reference evidence="6 7" key="1">
    <citation type="submission" date="2019-03" db="EMBL/GenBank/DDBJ databases">
        <title>Genomic Encyclopedia of Type Strains, Phase IV (KMG-IV): sequencing the most valuable type-strain genomes for metagenomic binning, comparative biology and taxonomic classification.</title>
        <authorList>
            <person name="Goeker M."/>
        </authorList>
    </citation>
    <scope>NUCLEOTIDE SEQUENCE [LARGE SCALE GENOMIC DNA]</scope>
    <source>
        <strain evidence="6 7">DSM 1709</strain>
    </source>
</reference>
<dbReference type="GO" id="GO:0006598">
    <property type="term" value="P:polyamine catabolic process"/>
    <property type="evidence" value="ECO:0007669"/>
    <property type="project" value="TreeGrafter"/>
</dbReference>
<dbReference type="OrthoDB" id="9813383at2"/>
<proteinExistence type="inferred from homology"/>
<evidence type="ECO:0000256" key="4">
    <source>
        <dbReference type="ARBA" id="ARBA00060634"/>
    </source>
</evidence>
<dbReference type="Gene3D" id="3.40.50.880">
    <property type="match status" value="1"/>
</dbReference>
<dbReference type="EMBL" id="SLXD01000002">
    <property type="protein sequence ID" value="TCP04419.1"/>
    <property type="molecule type" value="Genomic_DNA"/>
</dbReference>
<accession>A0A4R2MAP5</accession>
<comment type="similarity">
    <text evidence="1">Belongs to the peptidase C26 family.</text>
</comment>
<keyword evidence="6" id="KW-0378">Hydrolase</keyword>
<dbReference type="GeneID" id="99685041"/>
<dbReference type="GO" id="GO:0033969">
    <property type="term" value="F:gamma-glutamyl-gamma-aminobutyrate hydrolase activity"/>
    <property type="evidence" value="ECO:0007669"/>
    <property type="project" value="UniProtKB-EC"/>
</dbReference>
<dbReference type="PANTHER" id="PTHR43235:SF1">
    <property type="entry name" value="GLUTAMINE AMIDOTRANSFERASE PB2B2.05-RELATED"/>
    <property type="match status" value="1"/>
</dbReference>
<comment type="caution">
    <text evidence="6">The sequence shown here is derived from an EMBL/GenBank/DDBJ whole genome shotgun (WGS) entry which is preliminary data.</text>
</comment>
<dbReference type="InterPro" id="IPR044668">
    <property type="entry name" value="PuuD-like"/>
</dbReference>
<dbReference type="CDD" id="cd01745">
    <property type="entry name" value="GATase1_2"/>
    <property type="match status" value="1"/>
</dbReference>